<evidence type="ECO:0000313" key="1">
    <source>
        <dbReference type="EMBL" id="BAL53871.1"/>
    </source>
</evidence>
<reference evidence="1" key="1">
    <citation type="journal article" date="2005" name="Environ. Microbiol.">
        <title>Genetic and functional properties of uncultivated thermophilic crenarchaeotes from a subsurface gold mine as revealed by analysis of genome fragments.</title>
        <authorList>
            <person name="Nunoura T."/>
            <person name="Hirayama H."/>
            <person name="Takami H."/>
            <person name="Oida H."/>
            <person name="Nishi S."/>
            <person name="Shimamura S."/>
            <person name="Suzuki Y."/>
            <person name="Inagaki F."/>
            <person name="Takai K."/>
            <person name="Nealson K.H."/>
            <person name="Horikoshi K."/>
        </authorList>
    </citation>
    <scope>NUCLEOTIDE SEQUENCE</scope>
</reference>
<proteinExistence type="predicted"/>
<reference evidence="1" key="2">
    <citation type="journal article" date="2012" name="PLoS ONE">
        <title>A Deeply Branching Thermophilic Bacterium with an Ancient Acetyl-CoA Pathway Dominates a Subsurface Ecosystem.</title>
        <authorList>
            <person name="Takami H."/>
            <person name="Noguchi H."/>
            <person name="Takaki Y."/>
            <person name="Uchiyama I."/>
            <person name="Toyoda A."/>
            <person name="Nishi S."/>
            <person name="Chee G.-J."/>
            <person name="Arai W."/>
            <person name="Nunoura T."/>
            <person name="Itoh T."/>
            <person name="Hattori M."/>
            <person name="Takai K."/>
        </authorList>
    </citation>
    <scope>NUCLEOTIDE SEQUENCE</scope>
</reference>
<name>H5SCI5_9BACT</name>
<dbReference type="EMBL" id="AP011670">
    <property type="protein sequence ID" value="BAL53871.1"/>
    <property type="molecule type" value="Genomic_DNA"/>
</dbReference>
<organism evidence="1">
    <name type="scientific">uncultured Acidobacteriota bacterium</name>
    <dbReference type="NCBI Taxonomy" id="171953"/>
    <lineage>
        <taxon>Bacteria</taxon>
        <taxon>Pseudomonadati</taxon>
        <taxon>Acidobacteriota</taxon>
        <taxon>environmental samples</taxon>
    </lineage>
</organism>
<dbReference type="AlphaFoldDB" id="H5SCI5"/>
<protein>
    <submittedName>
        <fullName evidence="1">Uncharacterized protein</fullName>
    </submittedName>
</protein>
<gene>
    <name evidence="1" type="ORF">HGMM_F10H10C06</name>
</gene>
<accession>H5SCI5</accession>
<sequence>MAFIKDDSEASARLVEEIDRLVAAHREQGLRGFVVYIAGPEIKDRLERLATERRLTIPLTYLPKGAADPALERYRVDRTAANTVIVYTRKKAVHVATNVTPEKFEPIAQAARSIVARRE</sequence>